<evidence type="ECO:0000259" key="1">
    <source>
        <dbReference type="Pfam" id="PF05685"/>
    </source>
</evidence>
<dbReference type="Pfam" id="PF05685">
    <property type="entry name" value="Uma2"/>
    <property type="match status" value="1"/>
</dbReference>
<dbReference type="InterPro" id="IPR008538">
    <property type="entry name" value="Uma2"/>
</dbReference>
<organism evidence="2">
    <name type="scientific">Leptolyngbya sp. NK1-12</name>
    <dbReference type="NCBI Taxonomy" id="2547451"/>
    <lineage>
        <taxon>Bacteria</taxon>
        <taxon>Bacillati</taxon>
        <taxon>Cyanobacteriota</taxon>
        <taxon>Cyanophyceae</taxon>
        <taxon>Leptolyngbyales</taxon>
        <taxon>Leptolyngbyaceae</taxon>
        <taxon>Leptolyngbya group</taxon>
        <taxon>Leptolyngbya</taxon>
    </lineage>
</organism>
<dbReference type="PANTHER" id="PTHR34107">
    <property type="entry name" value="SLL0198 PROTEIN-RELATED"/>
    <property type="match status" value="1"/>
</dbReference>
<dbReference type="AlphaFoldDB" id="A0AA96WAN7"/>
<dbReference type="InterPro" id="IPR011335">
    <property type="entry name" value="Restrct_endonuc-II-like"/>
</dbReference>
<keyword evidence="2" id="KW-0540">Nuclease</keyword>
<dbReference type="InterPro" id="IPR012296">
    <property type="entry name" value="Nuclease_put_TT1808"/>
</dbReference>
<dbReference type="RefSeq" id="WP_316432924.1">
    <property type="nucleotide sequence ID" value="NZ_CP053586.1"/>
</dbReference>
<keyword evidence="2" id="KW-0255">Endonuclease</keyword>
<keyword evidence="2" id="KW-0378">Hydrolase</keyword>
<dbReference type="Gene3D" id="3.90.1570.10">
    <property type="entry name" value="tt1808, chain A"/>
    <property type="match status" value="1"/>
</dbReference>
<reference evidence="2" key="1">
    <citation type="submission" date="2020-05" db="EMBL/GenBank/DDBJ databases">
        <authorList>
            <person name="Zhu T."/>
            <person name="Keshari N."/>
            <person name="Lu X."/>
        </authorList>
    </citation>
    <scope>NUCLEOTIDE SEQUENCE</scope>
    <source>
        <strain evidence="2">NK1-12</strain>
    </source>
</reference>
<dbReference type="PANTHER" id="PTHR34107:SF2">
    <property type="entry name" value="SLL0888 PROTEIN"/>
    <property type="match status" value="1"/>
</dbReference>
<dbReference type="EMBL" id="CP053586">
    <property type="protein sequence ID" value="WNZ21653.1"/>
    <property type="molecule type" value="Genomic_DNA"/>
</dbReference>
<gene>
    <name evidence="2" type="ORF">HJG54_01375</name>
</gene>
<evidence type="ECO:0000313" key="2">
    <source>
        <dbReference type="EMBL" id="WNZ21653.1"/>
    </source>
</evidence>
<accession>A0AA96WAN7</accession>
<proteinExistence type="predicted"/>
<dbReference type="SUPFAM" id="SSF52980">
    <property type="entry name" value="Restriction endonuclease-like"/>
    <property type="match status" value="1"/>
</dbReference>
<protein>
    <submittedName>
        <fullName evidence="2">Uma2 family endonuclease</fullName>
    </submittedName>
</protein>
<dbReference type="CDD" id="cd06260">
    <property type="entry name" value="DUF820-like"/>
    <property type="match status" value="1"/>
</dbReference>
<feature type="domain" description="Putative restriction endonuclease" evidence="1">
    <location>
        <begin position="16"/>
        <end position="208"/>
    </location>
</feature>
<name>A0AA96WAN7_9CYAN</name>
<dbReference type="GO" id="GO:0004519">
    <property type="term" value="F:endonuclease activity"/>
    <property type="evidence" value="ECO:0007669"/>
    <property type="project" value="UniProtKB-KW"/>
</dbReference>
<sequence length="216" mass="24293">MTLVTDRFIQPTPLSFEDFIAQYGDDDRYELIDGELFDLEPTGPHVRVASPQGMEVAAGIGQWLNCEIVQQEFNYFIPHRCLIKPLASGTGFRPDMIVLDRDALSGEPLWSSQPVVTLGSTIKFVAEVVSSNWQNDYARKFEDYALLGIPEYWIADYQGLGGEFFIGRPKQPTLTVCILSEEGRYERQILRGDQPIVSAVFPNLNLTAEAVLRTGR</sequence>